<dbReference type="EMBL" id="JBIYSL010000004">
    <property type="protein sequence ID" value="MFK0524024.1"/>
    <property type="molecule type" value="Genomic_DNA"/>
</dbReference>
<reference evidence="2 3" key="1">
    <citation type="submission" date="2024-11" db="EMBL/GenBank/DDBJ databases">
        <title>Identification and Characterization of a Novel Fosfomycin Bacillithiol Transferase FosB8 in Paenibacillus illinoisensis.</title>
        <authorList>
            <person name="Lu W."/>
        </authorList>
    </citation>
    <scope>NUCLEOTIDE SEQUENCE [LARGE SCALE GENOMIC DNA]</scope>
    <source>
        <strain evidence="2 3">WP77</strain>
    </source>
</reference>
<protein>
    <submittedName>
        <fullName evidence="2">DUF2992 family protein</fullName>
    </submittedName>
</protein>
<evidence type="ECO:0000313" key="2">
    <source>
        <dbReference type="EMBL" id="MFK0524024.1"/>
    </source>
</evidence>
<proteinExistence type="predicted"/>
<dbReference type="Pfam" id="PF11208">
    <property type="entry name" value="DUF2992"/>
    <property type="match status" value="1"/>
</dbReference>
<dbReference type="RefSeq" id="WP_402876490.1">
    <property type="nucleotide sequence ID" value="NZ_JBIYSL010000004.1"/>
</dbReference>
<evidence type="ECO:0000313" key="3">
    <source>
        <dbReference type="Proteomes" id="UP001618531"/>
    </source>
</evidence>
<accession>A0ABW8HWG8</accession>
<organism evidence="2 3">
    <name type="scientific">Paenibacillus illinoisensis</name>
    <dbReference type="NCBI Taxonomy" id="59845"/>
    <lineage>
        <taxon>Bacteria</taxon>
        <taxon>Bacillati</taxon>
        <taxon>Bacillota</taxon>
        <taxon>Bacilli</taxon>
        <taxon>Bacillales</taxon>
        <taxon>Paenibacillaceae</taxon>
        <taxon>Paenibacillus</taxon>
    </lineage>
</organism>
<comment type="caution">
    <text evidence="2">The sequence shown here is derived from an EMBL/GenBank/DDBJ whole genome shotgun (WGS) entry which is preliminary data.</text>
</comment>
<gene>
    <name evidence="2" type="ORF">ACINKY_17640</name>
</gene>
<name>A0ABW8HWG8_9BACL</name>
<evidence type="ECO:0000256" key="1">
    <source>
        <dbReference type="SAM" id="MobiDB-lite"/>
    </source>
</evidence>
<keyword evidence="3" id="KW-1185">Reference proteome</keyword>
<sequence length="110" mass="12632">MTDQTGTTHMNMTLQQNSSPSGFPSLSLTKVGTNAKRSKNTRVNPKRLARQASKEIAQRGLTSHAQEAIKLDLESRKLQRKVHDRQQILEENERKYQLRVQKAKKKHRGK</sequence>
<feature type="region of interest" description="Disordered" evidence="1">
    <location>
        <begin position="1"/>
        <end position="63"/>
    </location>
</feature>
<dbReference type="InterPro" id="IPR016787">
    <property type="entry name" value="UCP021328"/>
</dbReference>
<feature type="compositionally biased region" description="Polar residues" evidence="1">
    <location>
        <begin position="1"/>
        <end position="32"/>
    </location>
</feature>
<dbReference type="Proteomes" id="UP001618531">
    <property type="component" value="Unassembled WGS sequence"/>
</dbReference>
<feature type="compositionally biased region" description="Basic residues" evidence="1">
    <location>
        <begin position="36"/>
        <end position="49"/>
    </location>
</feature>